<accession>A0A916XXE4</accession>
<organism evidence="1 2">
    <name type="scientific">Aureimonas glaciei</name>
    <dbReference type="NCBI Taxonomy" id="1776957"/>
    <lineage>
        <taxon>Bacteria</taxon>
        <taxon>Pseudomonadati</taxon>
        <taxon>Pseudomonadota</taxon>
        <taxon>Alphaproteobacteria</taxon>
        <taxon>Hyphomicrobiales</taxon>
        <taxon>Aurantimonadaceae</taxon>
        <taxon>Aureimonas</taxon>
    </lineage>
</organism>
<dbReference type="Pfam" id="PF02924">
    <property type="entry name" value="HDPD"/>
    <property type="match status" value="1"/>
</dbReference>
<proteinExistence type="predicted"/>
<reference evidence="1" key="1">
    <citation type="journal article" date="2014" name="Int. J. Syst. Evol. Microbiol.">
        <title>Complete genome sequence of Corynebacterium casei LMG S-19264T (=DSM 44701T), isolated from a smear-ripened cheese.</title>
        <authorList>
            <consortium name="US DOE Joint Genome Institute (JGI-PGF)"/>
            <person name="Walter F."/>
            <person name="Albersmeier A."/>
            <person name="Kalinowski J."/>
            <person name="Ruckert C."/>
        </authorList>
    </citation>
    <scope>NUCLEOTIDE SEQUENCE</scope>
    <source>
        <strain evidence="1">CGMCC 1.15493</strain>
    </source>
</reference>
<dbReference type="AlphaFoldDB" id="A0A916XXE4"/>
<protein>
    <recommendedName>
        <fullName evidence="3">Head decoration protein</fullName>
    </recommendedName>
</protein>
<name>A0A916XXE4_9HYPH</name>
<dbReference type="EMBL" id="BMJJ01000005">
    <property type="protein sequence ID" value="GGD19737.1"/>
    <property type="molecule type" value="Genomic_DNA"/>
</dbReference>
<dbReference type="InterPro" id="IPR004195">
    <property type="entry name" value="Head_decoration_D"/>
</dbReference>
<gene>
    <name evidence="1" type="ORF">GCM10011335_23310</name>
</gene>
<reference evidence="1" key="2">
    <citation type="submission" date="2020-09" db="EMBL/GenBank/DDBJ databases">
        <authorList>
            <person name="Sun Q."/>
            <person name="Zhou Y."/>
        </authorList>
    </citation>
    <scope>NUCLEOTIDE SEQUENCE</scope>
    <source>
        <strain evidence="1">CGMCC 1.15493</strain>
    </source>
</reference>
<dbReference type="Proteomes" id="UP000613160">
    <property type="component" value="Unassembled WGS sequence"/>
</dbReference>
<sequence>MSQVLNERRRTGAYIRSEAADSSRSREAVIFAAAAAIVAGTVCKVSGGKYVPIGTDGTGAVAIAYDNYDTATDKRGVASVRDMEANGYELVWPAGIGAPAKATAIAALAAVGIIVRY</sequence>
<evidence type="ECO:0000313" key="2">
    <source>
        <dbReference type="Proteomes" id="UP000613160"/>
    </source>
</evidence>
<comment type="caution">
    <text evidence="1">The sequence shown here is derived from an EMBL/GenBank/DDBJ whole genome shotgun (WGS) entry which is preliminary data.</text>
</comment>
<evidence type="ECO:0000313" key="1">
    <source>
        <dbReference type="EMBL" id="GGD19737.1"/>
    </source>
</evidence>
<evidence type="ECO:0008006" key="3">
    <source>
        <dbReference type="Google" id="ProtNLM"/>
    </source>
</evidence>
<keyword evidence="2" id="KW-1185">Reference proteome</keyword>
<dbReference type="RefSeq" id="WP_188850797.1">
    <property type="nucleotide sequence ID" value="NZ_BMJJ01000005.1"/>
</dbReference>